<organism evidence="1 2">
    <name type="scientific">Alkalibaculum sporogenes</name>
    <dbReference type="NCBI Taxonomy" id="2655001"/>
    <lineage>
        <taxon>Bacteria</taxon>
        <taxon>Bacillati</taxon>
        <taxon>Bacillota</taxon>
        <taxon>Clostridia</taxon>
        <taxon>Eubacteriales</taxon>
        <taxon>Eubacteriaceae</taxon>
        <taxon>Alkalibaculum</taxon>
    </lineage>
</organism>
<sequence length="423" mass="49418">MENTFTNDSRKSIATDYLIRQALSDYLSSDLPDFKEMKKTSYIKKIINEKQIHYLLDKLITEIQIHREKNPIDPRFTETESIKEIIVSYLLEFDKKKYFFDKPFLKFFIDKGYINVADEFISRATRDDGHLKPIEIFQAMRNVWIMNSLQIMWGITLGLTSSIYGYSMLYPYTDNFLDNPQIDMIDKKKFNLRLSRALNGENQLSNNAHESRVFALVKEIESQYNRDKYTKVYESILLIQKAQINSLKQDQETKMTVDDILPISFLKGGSSVLADAFLVKGNLSSDEIRFSFEYGVFLQLLDDLQDAIEDKVEGHQTIFSIHNKDESFDENINRLISYIFKVNTPIIGESRTTTLMKEIIISCTLIMIMDAVGRNQSLVSEKLYKKLESYSKVRLSFYKKLELRINELLKPFVLSKSINKIHD</sequence>
<gene>
    <name evidence="1" type="ORF">GC105_00585</name>
</gene>
<comment type="caution">
    <text evidence="1">The sequence shown here is derived from an EMBL/GenBank/DDBJ whole genome shotgun (WGS) entry which is preliminary data.</text>
</comment>
<protein>
    <submittedName>
        <fullName evidence="1">Uncharacterized protein</fullName>
    </submittedName>
</protein>
<accession>A0A6A7K4J1</accession>
<evidence type="ECO:0000313" key="2">
    <source>
        <dbReference type="Proteomes" id="UP000440004"/>
    </source>
</evidence>
<dbReference type="AlphaFoldDB" id="A0A6A7K4J1"/>
<evidence type="ECO:0000313" key="1">
    <source>
        <dbReference type="EMBL" id="MPW24291.1"/>
    </source>
</evidence>
<proteinExistence type="predicted"/>
<dbReference type="Proteomes" id="UP000440004">
    <property type="component" value="Unassembled WGS sequence"/>
</dbReference>
<reference evidence="1 2" key="1">
    <citation type="submission" date="2019-10" db="EMBL/GenBank/DDBJ databases">
        <title>Alkalibaculum tamaniensis sp.nov., a new alkaliphilic acetogen, isolated on methoxylated aromatics from a mud volcano.</title>
        <authorList>
            <person name="Khomyakova M.A."/>
            <person name="Merkel A.Y."/>
            <person name="Bonch-Osmolovskaya E.A."/>
            <person name="Slobodkin A.I."/>
        </authorList>
    </citation>
    <scope>NUCLEOTIDE SEQUENCE [LARGE SCALE GENOMIC DNA]</scope>
    <source>
        <strain evidence="1 2">M08DMB</strain>
    </source>
</reference>
<name>A0A6A7K4J1_9FIRM</name>
<dbReference type="RefSeq" id="WP_152800634.1">
    <property type="nucleotide sequence ID" value="NZ_WHNX01000001.1"/>
</dbReference>
<keyword evidence="2" id="KW-1185">Reference proteome</keyword>
<dbReference type="EMBL" id="WHNX01000001">
    <property type="protein sequence ID" value="MPW24291.1"/>
    <property type="molecule type" value="Genomic_DNA"/>
</dbReference>